<feature type="domain" description="N-acetyltransferase" evidence="1">
    <location>
        <begin position="1"/>
        <end position="144"/>
    </location>
</feature>
<evidence type="ECO:0000259" key="1">
    <source>
        <dbReference type="PROSITE" id="PS51186"/>
    </source>
</evidence>
<protein>
    <submittedName>
        <fullName evidence="2">Acetyltransferase (GNAT) domain-containing protein</fullName>
    </submittedName>
</protein>
<dbReference type="RefSeq" id="WP_074712777.1">
    <property type="nucleotide sequence ID" value="NZ_FNTV01000001.1"/>
</dbReference>
<keyword evidence="2" id="KW-0808">Transferase</keyword>
<dbReference type="PANTHER" id="PTHR43138">
    <property type="entry name" value="ACETYLTRANSFERASE, GNAT FAMILY"/>
    <property type="match status" value="1"/>
</dbReference>
<organism evidence="2 3">
    <name type="scientific">Arthrobacter alpinus</name>
    <dbReference type="NCBI Taxonomy" id="656366"/>
    <lineage>
        <taxon>Bacteria</taxon>
        <taxon>Bacillati</taxon>
        <taxon>Actinomycetota</taxon>
        <taxon>Actinomycetes</taxon>
        <taxon>Micrococcales</taxon>
        <taxon>Micrococcaceae</taxon>
        <taxon>Arthrobacter</taxon>
    </lineage>
</organism>
<dbReference type="Gene3D" id="3.40.630.30">
    <property type="match status" value="1"/>
</dbReference>
<dbReference type="InterPro" id="IPR000182">
    <property type="entry name" value="GNAT_dom"/>
</dbReference>
<name>A0A1H5NFR5_9MICC</name>
<gene>
    <name evidence="2" type="ORF">SAMN04489740_3617</name>
</gene>
<dbReference type="AlphaFoldDB" id="A0A1H5NFR5"/>
<dbReference type="CDD" id="cd04301">
    <property type="entry name" value="NAT_SF"/>
    <property type="match status" value="1"/>
</dbReference>
<evidence type="ECO:0000313" key="2">
    <source>
        <dbReference type="EMBL" id="SEE99697.1"/>
    </source>
</evidence>
<dbReference type="Proteomes" id="UP000182725">
    <property type="component" value="Unassembled WGS sequence"/>
</dbReference>
<dbReference type="Pfam" id="PF00583">
    <property type="entry name" value="Acetyltransf_1"/>
    <property type="match status" value="1"/>
</dbReference>
<proteinExistence type="predicted"/>
<sequence>MDIMAAGRTYAFPDNQTLDEARPWWMEQSAGQTVVALDGQEIIESAKMGPNRPGRGQHIATASFLVHPQHQGRGVGRAFGEYVIHWARREGYRGIQFNAVVGANHPAAYLWQSLRLEIMGTVPEVFDHPDEGFVGLHVMYQCLR</sequence>
<dbReference type="InterPro" id="IPR052742">
    <property type="entry name" value="Mito_N-acetyltransferase"/>
</dbReference>
<dbReference type="EMBL" id="FNTV01000001">
    <property type="protein sequence ID" value="SEE99697.1"/>
    <property type="molecule type" value="Genomic_DNA"/>
</dbReference>
<dbReference type="SUPFAM" id="SSF55729">
    <property type="entry name" value="Acyl-CoA N-acyltransferases (Nat)"/>
    <property type="match status" value="1"/>
</dbReference>
<dbReference type="PANTHER" id="PTHR43138:SF1">
    <property type="entry name" value="N-ACETYLTRANSFERASE ACA1"/>
    <property type="match status" value="1"/>
</dbReference>
<evidence type="ECO:0000313" key="3">
    <source>
        <dbReference type="Proteomes" id="UP000182725"/>
    </source>
</evidence>
<dbReference type="GO" id="GO:0016747">
    <property type="term" value="F:acyltransferase activity, transferring groups other than amino-acyl groups"/>
    <property type="evidence" value="ECO:0007669"/>
    <property type="project" value="InterPro"/>
</dbReference>
<dbReference type="InterPro" id="IPR016181">
    <property type="entry name" value="Acyl_CoA_acyltransferase"/>
</dbReference>
<accession>A0A1H5NFR5</accession>
<dbReference type="PROSITE" id="PS51186">
    <property type="entry name" value="GNAT"/>
    <property type="match status" value="1"/>
</dbReference>
<reference evidence="2 3" key="1">
    <citation type="submission" date="2016-10" db="EMBL/GenBank/DDBJ databases">
        <authorList>
            <person name="de Groot N.N."/>
        </authorList>
    </citation>
    <scope>NUCLEOTIDE SEQUENCE [LARGE SCALE GENOMIC DNA]</scope>
    <source>
        <strain evidence="2 3">DSM 22274</strain>
    </source>
</reference>